<protein>
    <submittedName>
        <fullName evidence="9">Uncharacterized protein</fullName>
    </submittedName>
</protein>
<sequence>MRVQPWLRGLMVGATLLLITGIRQLAPAPLALLGAGPNWPVLWLLPWALVEGTSAALVGALLAGLLADAFTIGPVGQTLPLVVLAVYWSRLGGSARRSIDNLCLLGLHGMLGSLWIDLCISRSRPLEFSVAAGRDPTQKVQGGWHLPVLLGAGHWGALAQALMTGQLAPLVSGLLLQIWRQLAERRPLGRSPGWSKAARRLHVQASSGPARIEDPCRQLDRELQHGPNFSV</sequence>
<evidence type="ECO:0000313" key="10">
    <source>
        <dbReference type="Proteomes" id="UP000315454"/>
    </source>
</evidence>
<reference evidence="9 10" key="1">
    <citation type="journal article" date="2019" name="mSystems">
        <title>Life at home and on the roam: Genomic adaptions reflect the dual lifestyle of an intracellular, facultative symbiont.</title>
        <authorList>
            <person name="Burgsdorf I."/>
        </authorList>
    </citation>
    <scope>NUCLEOTIDE SEQUENCE [LARGE SCALE GENOMIC DNA]</scope>
    <source>
        <strain evidence="9">277cI</strain>
    </source>
</reference>
<evidence type="ECO:0000256" key="1">
    <source>
        <dbReference type="ARBA" id="ARBA00004651"/>
    </source>
</evidence>
<evidence type="ECO:0000256" key="4">
    <source>
        <dbReference type="ARBA" id="ARBA00022692"/>
    </source>
</evidence>
<comment type="similarity">
    <text evidence="2">Belongs to the MreD family.</text>
</comment>
<keyword evidence="4 8" id="KW-0812">Transmembrane</keyword>
<evidence type="ECO:0000256" key="7">
    <source>
        <dbReference type="ARBA" id="ARBA00023136"/>
    </source>
</evidence>
<dbReference type="InterPro" id="IPR007227">
    <property type="entry name" value="Cell_shape_determining_MreD"/>
</dbReference>
<feature type="transmembrane region" description="Helical" evidence="8">
    <location>
        <begin position="57"/>
        <end position="87"/>
    </location>
</feature>
<comment type="subcellular location">
    <subcellularLocation>
        <location evidence="1">Cell membrane</location>
        <topology evidence="1">Multi-pass membrane protein</topology>
    </subcellularLocation>
</comment>
<evidence type="ECO:0000256" key="5">
    <source>
        <dbReference type="ARBA" id="ARBA00022960"/>
    </source>
</evidence>
<dbReference type="AlphaFoldDB" id="A0A524RUL4"/>
<proteinExistence type="inferred from homology"/>
<organism evidence="9 10">
    <name type="scientific">Aphanocapsa feldmannii 277cI</name>
    <dbReference type="NCBI Taxonomy" id="2507554"/>
    <lineage>
        <taxon>Bacteria</taxon>
        <taxon>Bacillati</taxon>
        <taxon>Cyanobacteriota</taxon>
        <taxon>Cyanophyceae</taxon>
        <taxon>Oscillatoriophycideae</taxon>
        <taxon>Chroococcales</taxon>
        <taxon>Microcystaceae</taxon>
        <taxon>Aphanocapsa</taxon>
    </lineage>
</organism>
<dbReference type="EMBL" id="SRMN01000030">
    <property type="protein sequence ID" value="TGH25462.1"/>
    <property type="molecule type" value="Genomic_DNA"/>
</dbReference>
<keyword evidence="5" id="KW-0133">Cell shape</keyword>
<evidence type="ECO:0000256" key="6">
    <source>
        <dbReference type="ARBA" id="ARBA00022989"/>
    </source>
</evidence>
<gene>
    <name evidence="9" type="ORF">ERJ68_02625</name>
</gene>
<keyword evidence="7 8" id="KW-0472">Membrane</keyword>
<evidence type="ECO:0000256" key="2">
    <source>
        <dbReference type="ARBA" id="ARBA00007776"/>
    </source>
</evidence>
<dbReference type="Proteomes" id="UP000315454">
    <property type="component" value="Unassembled WGS sequence"/>
</dbReference>
<comment type="caution">
    <text evidence="9">The sequence shown here is derived from an EMBL/GenBank/DDBJ whole genome shotgun (WGS) entry which is preliminary data.</text>
</comment>
<dbReference type="GO" id="GO:0005886">
    <property type="term" value="C:plasma membrane"/>
    <property type="evidence" value="ECO:0007669"/>
    <property type="project" value="UniProtKB-SubCell"/>
</dbReference>
<accession>A0A524RUL4</accession>
<dbReference type="GO" id="GO:0008360">
    <property type="term" value="P:regulation of cell shape"/>
    <property type="evidence" value="ECO:0007669"/>
    <property type="project" value="UniProtKB-KW"/>
</dbReference>
<name>A0A524RUL4_9CHRO</name>
<evidence type="ECO:0000256" key="3">
    <source>
        <dbReference type="ARBA" id="ARBA00022475"/>
    </source>
</evidence>
<evidence type="ECO:0000256" key="8">
    <source>
        <dbReference type="SAM" id="Phobius"/>
    </source>
</evidence>
<evidence type="ECO:0000313" key="9">
    <source>
        <dbReference type="EMBL" id="TGH25462.1"/>
    </source>
</evidence>
<dbReference type="Pfam" id="PF04093">
    <property type="entry name" value="MreD"/>
    <property type="match status" value="1"/>
</dbReference>
<keyword evidence="3" id="KW-1003">Cell membrane</keyword>
<keyword evidence="6 8" id="KW-1133">Transmembrane helix</keyword>